<proteinExistence type="predicted"/>
<keyword evidence="4" id="KW-1185">Reference proteome</keyword>
<dbReference type="GO" id="GO:0005524">
    <property type="term" value="F:ATP binding"/>
    <property type="evidence" value="ECO:0007669"/>
    <property type="project" value="InterPro"/>
</dbReference>
<feature type="domain" description="Protein kinase" evidence="2">
    <location>
        <begin position="1"/>
        <end position="115"/>
    </location>
</feature>
<feature type="non-terminal residue" evidence="3">
    <location>
        <position position="1"/>
    </location>
</feature>
<dbReference type="InterPro" id="IPR000719">
    <property type="entry name" value="Prot_kinase_dom"/>
</dbReference>
<dbReference type="SUPFAM" id="SSF56112">
    <property type="entry name" value="Protein kinase-like (PK-like)"/>
    <property type="match status" value="1"/>
</dbReference>
<dbReference type="GO" id="GO:0004672">
    <property type="term" value="F:protein kinase activity"/>
    <property type="evidence" value="ECO:0007669"/>
    <property type="project" value="InterPro"/>
</dbReference>
<comment type="caution">
    <text evidence="3">The sequence shown here is derived from an EMBL/GenBank/DDBJ whole genome shotgun (WGS) entry which is preliminary data.</text>
</comment>
<dbReference type="InterPro" id="IPR011009">
    <property type="entry name" value="Kinase-like_dom_sf"/>
</dbReference>
<gene>
    <name evidence="3" type="ORF">BGW38_008674</name>
</gene>
<accession>A0A9P6FKY9</accession>
<feature type="compositionally biased region" description="Low complexity" evidence="1">
    <location>
        <begin position="237"/>
        <end position="251"/>
    </location>
</feature>
<dbReference type="OrthoDB" id="2441994at2759"/>
<dbReference type="EMBL" id="JAABOA010006036">
    <property type="protein sequence ID" value="KAF9571118.1"/>
    <property type="molecule type" value="Genomic_DNA"/>
</dbReference>
<feature type="region of interest" description="Disordered" evidence="1">
    <location>
        <begin position="193"/>
        <end position="280"/>
    </location>
</feature>
<evidence type="ECO:0000313" key="3">
    <source>
        <dbReference type="EMBL" id="KAF9571118.1"/>
    </source>
</evidence>
<organism evidence="3 4">
    <name type="scientific">Lunasporangiospora selenospora</name>
    <dbReference type="NCBI Taxonomy" id="979761"/>
    <lineage>
        <taxon>Eukaryota</taxon>
        <taxon>Fungi</taxon>
        <taxon>Fungi incertae sedis</taxon>
        <taxon>Mucoromycota</taxon>
        <taxon>Mortierellomycotina</taxon>
        <taxon>Mortierellomycetes</taxon>
        <taxon>Mortierellales</taxon>
        <taxon>Mortierellaceae</taxon>
        <taxon>Lunasporangiospora</taxon>
    </lineage>
</organism>
<dbReference type="InterPro" id="IPR001245">
    <property type="entry name" value="Ser-Thr/Tyr_kinase_cat_dom"/>
</dbReference>
<dbReference type="AlphaFoldDB" id="A0A9P6FKY9"/>
<name>A0A9P6FKY9_9FUNG</name>
<dbReference type="Gene3D" id="1.10.510.10">
    <property type="entry name" value="Transferase(Phosphotransferase) domain 1"/>
    <property type="match status" value="1"/>
</dbReference>
<dbReference type="Proteomes" id="UP000780801">
    <property type="component" value="Unassembled WGS sequence"/>
</dbReference>
<evidence type="ECO:0000259" key="2">
    <source>
        <dbReference type="PROSITE" id="PS50011"/>
    </source>
</evidence>
<dbReference type="Pfam" id="PF07714">
    <property type="entry name" value="PK_Tyr_Ser-Thr"/>
    <property type="match status" value="1"/>
</dbReference>
<evidence type="ECO:0000256" key="1">
    <source>
        <dbReference type="SAM" id="MobiDB-lite"/>
    </source>
</evidence>
<dbReference type="PROSITE" id="PS50011">
    <property type="entry name" value="PROTEIN_KINASE_DOM"/>
    <property type="match status" value="1"/>
</dbReference>
<feature type="compositionally biased region" description="Polar residues" evidence="1">
    <location>
        <begin position="205"/>
        <end position="220"/>
    </location>
</feature>
<reference evidence="3" key="1">
    <citation type="journal article" date="2020" name="Fungal Divers.">
        <title>Resolving the Mortierellaceae phylogeny through synthesis of multi-gene phylogenetics and phylogenomics.</title>
        <authorList>
            <person name="Vandepol N."/>
            <person name="Liber J."/>
            <person name="Desiro A."/>
            <person name="Na H."/>
            <person name="Kennedy M."/>
            <person name="Barry K."/>
            <person name="Grigoriev I.V."/>
            <person name="Miller A.N."/>
            <person name="O'Donnell K."/>
            <person name="Stajich J.E."/>
            <person name="Bonito G."/>
        </authorList>
    </citation>
    <scope>NUCLEOTIDE SEQUENCE</scope>
    <source>
        <strain evidence="3">KOD1015</strain>
    </source>
</reference>
<sequence length="280" mass="30773">ARLTDFGLRRIRDNPNAVSSQQLGGVFQFMAPERLYKKPRPRYNLQCDIFALGVLYWYLLAGRYPTKDLTTPGSGNREGRIDGTPDWYFAIYTQAWNEDPKNRQKSLDEIVDVFYQQLRVPPPTSPYTQQPISPVQQQPQQPFEQLYDSSFARTGIPMSAGTGGVVIATPHGSSTMLPGLSYDGFYGNPMHAQPSGTGSLARGGSSVQGPTMVQPSSQNGVDGGTFLHNNYNNPNQTSHASTSTHTTAMMAVGRSNNPNHPRNKKTVIPNGLPGRPGYRP</sequence>
<protein>
    <recommendedName>
        <fullName evidence="2">Protein kinase domain-containing protein</fullName>
    </recommendedName>
</protein>
<feature type="compositionally biased region" description="Polar residues" evidence="1">
    <location>
        <begin position="227"/>
        <end position="236"/>
    </location>
</feature>
<evidence type="ECO:0000313" key="4">
    <source>
        <dbReference type="Proteomes" id="UP000780801"/>
    </source>
</evidence>